<evidence type="ECO:0000256" key="14">
    <source>
        <dbReference type="SAM" id="Coils"/>
    </source>
</evidence>
<feature type="domain" description="WW" evidence="16">
    <location>
        <begin position="2677"/>
        <end position="2710"/>
    </location>
</feature>
<dbReference type="PANTHER" id="PTHR12268:SF14">
    <property type="entry name" value="DYSTROPHIN-1"/>
    <property type="match status" value="1"/>
</dbReference>
<evidence type="ECO:0000256" key="4">
    <source>
        <dbReference type="ARBA" id="ARBA00022490"/>
    </source>
</evidence>
<feature type="compositionally biased region" description="Polar residues" evidence="15">
    <location>
        <begin position="266"/>
        <end position="279"/>
    </location>
</feature>
<feature type="domain" description="ZZ-type" evidence="18">
    <location>
        <begin position="2931"/>
        <end position="2987"/>
    </location>
</feature>
<keyword evidence="6" id="KW-0677">Repeat</keyword>
<proteinExistence type="predicted"/>
<keyword evidence="9" id="KW-0106">Calcium</keyword>
<evidence type="ECO:0000256" key="8">
    <source>
        <dbReference type="ARBA" id="ARBA00022833"/>
    </source>
</evidence>
<dbReference type="InterPro" id="IPR018159">
    <property type="entry name" value="Spectrin/alpha-actinin"/>
</dbReference>
<dbReference type="GO" id="GO:0005737">
    <property type="term" value="C:cytoplasm"/>
    <property type="evidence" value="ECO:0007669"/>
    <property type="project" value="UniProtKB-ARBA"/>
</dbReference>
<dbReference type="InterPro" id="IPR000433">
    <property type="entry name" value="Znf_ZZ"/>
</dbReference>
<dbReference type="InterPro" id="IPR002017">
    <property type="entry name" value="Spectrin_repeat"/>
</dbReference>
<dbReference type="GO" id="GO:0016010">
    <property type="term" value="C:dystrophin-associated glycoprotein complex"/>
    <property type="evidence" value="ECO:0007669"/>
    <property type="project" value="UniProtKB-ARBA"/>
</dbReference>
<dbReference type="GO" id="GO:0099536">
    <property type="term" value="P:synaptic signaling"/>
    <property type="evidence" value="ECO:0007669"/>
    <property type="project" value="TreeGrafter"/>
</dbReference>
<dbReference type="GO" id="GO:0042383">
    <property type="term" value="C:sarcolemma"/>
    <property type="evidence" value="ECO:0007669"/>
    <property type="project" value="UniProtKB-SubCell"/>
</dbReference>
<evidence type="ECO:0000256" key="6">
    <source>
        <dbReference type="ARBA" id="ARBA00022737"/>
    </source>
</evidence>
<dbReference type="InterPro" id="IPR001202">
    <property type="entry name" value="WW_dom"/>
</dbReference>
<dbReference type="InterPro" id="IPR035436">
    <property type="entry name" value="Dystrophin/utrophin"/>
</dbReference>
<dbReference type="CDD" id="cd02334">
    <property type="entry name" value="ZZ_dystrophin"/>
    <property type="match status" value="1"/>
</dbReference>
<dbReference type="InterPro" id="IPR036020">
    <property type="entry name" value="WW_dom_sf"/>
</dbReference>
<accession>A0AAN8KB09</accession>
<feature type="domain" description="Calponin-homology (CH)" evidence="17">
    <location>
        <begin position="17"/>
        <end position="122"/>
    </location>
</feature>
<evidence type="ECO:0000313" key="20">
    <source>
        <dbReference type="Proteomes" id="UP001347796"/>
    </source>
</evidence>
<keyword evidence="14" id="KW-0175">Coiled coil</keyword>
<dbReference type="InterPro" id="IPR001715">
    <property type="entry name" value="CH_dom"/>
</dbReference>
<dbReference type="CDD" id="cd00201">
    <property type="entry name" value="WW"/>
    <property type="match status" value="1"/>
</dbReference>
<feature type="coiled-coil region" evidence="14">
    <location>
        <begin position="2544"/>
        <end position="2578"/>
    </location>
</feature>
<feature type="coiled-coil region" evidence="14">
    <location>
        <begin position="3100"/>
        <end position="3134"/>
    </location>
</feature>
<dbReference type="PROSITE" id="PS50135">
    <property type="entry name" value="ZF_ZZ_2"/>
    <property type="match status" value="1"/>
</dbReference>
<keyword evidence="5" id="KW-0479">Metal-binding</keyword>
<dbReference type="Pfam" id="PF09069">
    <property type="entry name" value="EF-hand_3"/>
    <property type="match status" value="1"/>
</dbReference>
<dbReference type="PROSITE" id="PS50021">
    <property type="entry name" value="CH"/>
    <property type="match status" value="2"/>
</dbReference>
<dbReference type="GO" id="GO:0003779">
    <property type="term" value="F:actin binding"/>
    <property type="evidence" value="ECO:0007669"/>
    <property type="project" value="UniProtKB-KW"/>
</dbReference>
<evidence type="ECO:0000313" key="19">
    <source>
        <dbReference type="EMBL" id="KAK6187729.1"/>
    </source>
</evidence>
<keyword evidence="7 13" id="KW-0863">Zinc-finger</keyword>
<dbReference type="GO" id="GO:0008270">
    <property type="term" value="F:zinc ion binding"/>
    <property type="evidence" value="ECO:0007669"/>
    <property type="project" value="UniProtKB-KW"/>
</dbReference>
<dbReference type="CDD" id="cd00176">
    <property type="entry name" value="SPEC"/>
    <property type="match status" value="10"/>
</dbReference>
<name>A0AAN8KB09_PATCE</name>
<keyword evidence="20" id="KW-1185">Reference proteome</keyword>
<feature type="coiled-coil region" evidence="14">
    <location>
        <begin position="725"/>
        <end position="752"/>
    </location>
</feature>
<dbReference type="Proteomes" id="UP001347796">
    <property type="component" value="Unassembled WGS sequence"/>
</dbReference>
<feature type="coiled-coil region" evidence="14">
    <location>
        <begin position="428"/>
        <end position="458"/>
    </location>
</feature>
<feature type="region of interest" description="Disordered" evidence="15">
    <location>
        <begin position="259"/>
        <end position="279"/>
    </location>
</feature>
<dbReference type="InterPro" id="IPR036872">
    <property type="entry name" value="CH_dom_sf"/>
</dbReference>
<dbReference type="PROSITE" id="PS00020">
    <property type="entry name" value="ACTININ_2"/>
    <property type="match status" value="1"/>
</dbReference>
<dbReference type="PROSITE" id="PS01357">
    <property type="entry name" value="ZF_ZZ_1"/>
    <property type="match status" value="1"/>
</dbReference>
<keyword evidence="3" id="KW-1003">Cell membrane</keyword>
<protein>
    <recommendedName>
        <fullName evidence="21">Dystrophin</fullName>
    </recommendedName>
</protein>
<reference evidence="19 20" key="1">
    <citation type="submission" date="2024-01" db="EMBL/GenBank/DDBJ databases">
        <title>The genome of the rayed Mediterranean limpet Patella caerulea (Linnaeus, 1758).</title>
        <authorList>
            <person name="Anh-Thu Weber A."/>
            <person name="Halstead-Nussloch G."/>
        </authorList>
    </citation>
    <scope>NUCLEOTIDE SEQUENCE [LARGE SCALE GENOMIC DNA]</scope>
    <source>
        <strain evidence="19">AATW-2023a</strain>
        <tissue evidence="19">Whole specimen</tissue>
    </source>
</reference>
<dbReference type="SUPFAM" id="SSF46966">
    <property type="entry name" value="Spectrin repeat"/>
    <property type="match status" value="15"/>
</dbReference>
<evidence type="ECO:0000256" key="1">
    <source>
        <dbReference type="ARBA" id="ARBA00004245"/>
    </source>
</evidence>
<dbReference type="CDD" id="cd16242">
    <property type="entry name" value="EFh_DMD_like"/>
    <property type="match status" value="1"/>
</dbReference>
<evidence type="ECO:0000256" key="13">
    <source>
        <dbReference type="PROSITE-ProRule" id="PRU00228"/>
    </source>
</evidence>
<dbReference type="Pfam" id="PF00569">
    <property type="entry name" value="ZZ"/>
    <property type="match status" value="1"/>
</dbReference>
<dbReference type="PIRSF" id="PIRSF002341">
    <property type="entry name" value="Dystrophin/utrophin"/>
    <property type="match status" value="1"/>
</dbReference>
<evidence type="ECO:0000256" key="2">
    <source>
        <dbReference type="ARBA" id="ARBA00004278"/>
    </source>
</evidence>
<dbReference type="Pfam" id="PF09068">
    <property type="entry name" value="EF-hand_2"/>
    <property type="match status" value="1"/>
</dbReference>
<dbReference type="SUPFAM" id="SSF47576">
    <property type="entry name" value="Calponin-homology domain, CH-domain"/>
    <property type="match status" value="1"/>
</dbReference>
<dbReference type="SMART" id="SM00456">
    <property type="entry name" value="WW"/>
    <property type="match status" value="1"/>
</dbReference>
<dbReference type="Gene3D" id="3.30.60.90">
    <property type="match status" value="1"/>
</dbReference>
<comment type="caution">
    <text evidence="19">The sequence shown here is derived from an EMBL/GenBank/DDBJ whole genome shotgun (WGS) entry which is preliminary data.</text>
</comment>
<gene>
    <name evidence="19" type="ORF">SNE40_005688</name>
</gene>
<dbReference type="GO" id="GO:0005856">
    <property type="term" value="C:cytoskeleton"/>
    <property type="evidence" value="ECO:0007669"/>
    <property type="project" value="UniProtKB-SubCell"/>
</dbReference>
<evidence type="ECO:0000256" key="10">
    <source>
        <dbReference type="ARBA" id="ARBA00023136"/>
    </source>
</evidence>
<dbReference type="Pfam" id="PF00397">
    <property type="entry name" value="WW"/>
    <property type="match status" value="1"/>
</dbReference>
<feature type="coiled-coil region" evidence="14">
    <location>
        <begin position="2250"/>
        <end position="2284"/>
    </location>
</feature>
<dbReference type="SMART" id="SM00291">
    <property type="entry name" value="ZnF_ZZ"/>
    <property type="match status" value="1"/>
</dbReference>
<feature type="coiled-coil region" evidence="14">
    <location>
        <begin position="1104"/>
        <end position="1158"/>
    </location>
</feature>
<dbReference type="PROSITE" id="PS00019">
    <property type="entry name" value="ACTININ_1"/>
    <property type="match status" value="1"/>
</dbReference>
<dbReference type="Gene3D" id="2.20.70.10">
    <property type="match status" value="1"/>
</dbReference>
<dbReference type="FunFam" id="1.20.58.60:FF:000075">
    <property type="entry name" value="utrophin isoform X1"/>
    <property type="match status" value="1"/>
</dbReference>
<dbReference type="Pfam" id="PF00307">
    <property type="entry name" value="CH"/>
    <property type="match status" value="2"/>
</dbReference>
<dbReference type="InterPro" id="IPR001589">
    <property type="entry name" value="Actinin_actin-bd_CS"/>
</dbReference>
<keyword evidence="12" id="KW-0206">Cytoskeleton</keyword>
<dbReference type="PROSITE" id="PS01159">
    <property type="entry name" value="WW_DOMAIN_1"/>
    <property type="match status" value="1"/>
</dbReference>
<dbReference type="Pfam" id="PF00435">
    <property type="entry name" value="Spectrin"/>
    <property type="match status" value="10"/>
</dbReference>
<dbReference type="InterPro" id="IPR043145">
    <property type="entry name" value="Znf_ZZ_sf"/>
</dbReference>
<feature type="coiled-coil region" evidence="14">
    <location>
        <begin position="1768"/>
        <end position="1842"/>
    </location>
</feature>
<feature type="coiled-coil region" evidence="14">
    <location>
        <begin position="1287"/>
        <end position="1314"/>
    </location>
</feature>
<evidence type="ECO:0000256" key="5">
    <source>
        <dbReference type="ARBA" id="ARBA00022723"/>
    </source>
</evidence>
<organism evidence="19 20">
    <name type="scientific">Patella caerulea</name>
    <name type="common">Rayed Mediterranean limpet</name>
    <dbReference type="NCBI Taxonomy" id="87958"/>
    <lineage>
        <taxon>Eukaryota</taxon>
        <taxon>Metazoa</taxon>
        <taxon>Spiralia</taxon>
        <taxon>Lophotrochozoa</taxon>
        <taxon>Mollusca</taxon>
        <taxon>Gastropoda</taxon>
        <taxon>Patellogastropoda</taxon>
        <taxon>Patelloidea</taxon>
        <taxon>Patellidae</taxon>
        <taxon>Patella</taxon>
    </lineage>
</organism>
<dbReference type="Gene3D" id="1.10.418.10">
    <property type="entry name" value="Calponin-like domain"/>
    <property type="match status" value="2"/>
</dbReference>
<evidence type="ECO:0000259" key="17">
    <source>
        <dbReference type="PROSITE" id="PS50021"/>
    </source>
</evidence>
<evidence type="ECO:0008006" key="21">
    <source>
        <dbReference type="Google" id="ProtNLM"/>
    </source>
</evidence>
<dbReference type="Gene3D" id="1.10.238.10">
    <property type="entry name" value="EF-hand"/>
    <property type="match status" value="2"/>
</dbReference>
<dbReference type="SMART" id="SM00150">
    <property type="entry name" value="SPEC"/>
    <property type="match status" value="15"/>
</dbReference>
<keyword evidence="10" id="KW-0472">Membrane</keyword>
<feature type="domain" description="Calponin-homology (CH)" evidence="17">
    <location>
        <begin position="137"/>
        <end position="242"/>
    </location>
</feature>
<dbReference type="FunFam" id="3.30.60.90:FF:000001">
    <property type="entry name" value="Dystrophin isoform 2"/>
    <property type="match status" value="1"/>
</dbReference>
<feature type="compositionally biased region" description="Polar residues" evidence="15">
    <location>
        <begin position="3218"/>
        <end position="3236"/>
    </location>
</feature>
<evidence type="ECO:0000259" key="18">
    <source>
        <dbReference type="PROSITE" id="PS50135"/>
    </source>
</evidence>
<keyword evidence="11" id="KW-0009">Actin-binding</keyword>
<dbReference type="PROSITE" id="PS50020">
    <property type="entry name" value="WW_DOMAIN_2"/>
    <property type="match status" value="1"/>
</dbReference>
<dbReference type="SUPFAM" id="SSF57850">
    <property type="entry name" value="RING/U-box"/>
    <property type="match status" value="1"/>
</dbReference>
<feature type="region of interest" description="Disordered" evidence="15">
    <location>
        <begin position="3197"/>
        <end position="3238"/>
    </location>
</feature>
<dbReference type="CDD" id="cd21186">
    <property type="entry name" value="CH_DMD-like_rpt1"/>
    <property type="match status" value="1"/>
</dbReference>
<keyword evidence="4" id="KW-0963">Cytoplasm</keyword>
<dbReference type="SUPFAM" id="SSF51045">
    <property type="entry name" value="WW domain"/>
    <property type="match status" value="1"/>
</dbReference>
<dbReference type="SMART" id="SM00033">
    <property type="entry name" value="CH"/>
    <property type="match status" value="2"/>
</dbReference>
<dbReference type="EMBL" id="JAZGQO010000004">
    <property type="protein sequence ID" value="KAK6187729.1"/>
    <property type="molecule type" value="Genomic_DNA"/>
</dbReference>
<feature type="compositionally biased region" description="Low complexity" evidence="15">
    <location>
        <begin position="3202"/>
        <end position="3217"/>
    </location>
</feature>
<keyword evidence="8" id="KW-0862">Zinc</keyword>
<evidence type="ECO:0000256" key="15">
    <source>
        <dbReference type="SAM" id="MobiDB-lite"/>
    </source>
</evidence>
<sequence length="3273" mass="380405">MDSTFAKYHKGKDEREDVQKKTFTKWINSQLQRGGRPLISDLFEDLRDGNALLSLLEVLSALTISREKGRLRVHHINNVNRVLYIMEHNYNIKLVNISSSDIVDGNPKLTLALVWLIILHWQVKDIMKNVMKDLKQTNLEKTLLSWCKQSTAGYERVNVANFGSSWQDGLAFNALIHHYRPDLFNFKSLLSKNAEECLEHAFDIAERYLSIYRLLDPEDMIGLSPDKKSLMTYLMCFFQVLPHSQVAVKETKITKEKQVHVKKTMSKSSPTPESRHSTISTTSVDLLSYQDALENVLAWLLDSEETIEKLDPVESLVTIDNVKQEFNKHEAFMLDLTDHQDSIGNVLREGGDLINNGKMTAEEENEIHEQMNLLNKRWEDLRLQALKRQTGLQKLLMKKQQEQLDELSTWLTSMEHQLKQQQTIGSDLSSIKIQVKKHKKLQEELESQQKVIEGLHNMVVVIDDDNSQAVCETMERQLERLGKRWSNICRWAEEQWVLLKDILLKWQHFHDEQASFSDWLASKEAVLKGMKSADLSNSNQVVQQVRHLKMIEHDMVEQVARFDELNIHGQQIVERVESKTAMEKISQQLEDLQARWEDLVQQMELQSKEIANSGVELSKDLDSEEFLEFDVSRSKTSKLQNAPVEFKTVTEFKVKEKKWYDWFNRTEDTLQLLSSPANTDADEQFTDDEKLVLLQDCEKDIEDHHTEYQNILLLADAAVNELKRAQKSTNNIESSRKKIKEDQKNLKTLLKKAKTIIHLNIETNKFYMELSALQELLSGYEKWLSASTINADEASEIPKQLEQTNVKLKAMKTHESRIEKSDADVKRIMNDSGGKNSKVQEDFDEFIIKWRDLYRKMGIRQKKLQEAMQKVPPKSYLDAMQALLKWICDMENILKSEKVKVTDVESMEKQLSQYKELQSDVSDHQTSINYIRQTGTELMQNSPEQVVTINKDLDNLNSHWENISSTITERHGQLETYLAQLRLYKNQQQGLTCWMDEMDIFLHAEDPQIGDLPTLEAQLTESNGVMEDIVTLKQNIKNINSLCQSLSEATDSSFTKDMKKEVEGINIKWEEVTKLAKEQNDRLKSSIETSKNMYDRMETLTKWLEDLKEELSNKDYAVQNANDLLVKTKRFKSLKKEILEREEEVNRLNNEAKTSLNKATPESLQELARSQMKLNTVWKDVHQRVDRYSNIYETAENQWRQFKDLMEHEQDYNQTLEKLLYKNSLASSDAEDISEELDTLETVMRNHDATNKDKIKDLADDLIANSIMADTVKNEYGEYIERSDYLEKEAAEKMKTLEENINKAQSIERQMLEMTQWMSEISDHLQVRLDADILAGDNPAEFETLKNEFKQQEMFLKQLEESAKEYRLKGKEDASVRLEQQTQLLKKHFTEVSKKFCKYQRPTDFDPKLSHVKREMDSIQDRSHMFEVPSCNPVDIVERHEQCMKFYTAMSELKPEVEYVIKTGRHVVDRKQVDFPDKLNEQLDAIKQQYNDLGKQVTEGKSNLEKGLKVAKKFKKEYDIVKDFITVTTNDLDHKEKQKTFQIDKELENIRVIETEMLKRQGLLTSIGDSLQTLKLIVVDEEEINSAVDLVTKLNIDWSALSIHVAHWKEQVQEEETKLDGVFIEFQTQMMQVKDWMIVCDITTAAYDKLPLEERMSQPQIDKIKNLQSEMNNLKSTVDEVRDNAIVLMSKSEQYNKMVEPELTHLNQRWEAITKQLKTYDSEVQRHQREAETMRSIRGEELQLQTRHNLLQLTASPSNTAHVTSLLSEQYRQKLLEEKKQLEKTRNTMSSFKGSINFSKLPEYDEKLKDVKTEIHKSVTSIQELERQKLNVLSQASSEEAARIQELLSLLKEEKFEALNCYEETNEKWCSTKELWQEFQNDFQLFWNWMSKAEHSLSEADEKRNEATRSKVYDQLQSNIHEQQENLKKLNDNGNSIVNQSMEPGKTQLSKKLEALNERWKNFCTNVFRKKLGVGQIANQSTEFTDNMDEIFFLIDDTENVISSPLRPESQYLEDLLDRLKIKEEDISTKKKMVDTINKTGSQMINDENLSTSDKENIEKDLNNLNSRWKKVCSDLPNFQTSTKKYLQRLKEYENQNDDLKKWMKEIEERLKNDDNMNIYGRQNMEDTLKAGQVNIDNVTAAYRQYCTECKDQDIEIPPQLIEQYETLTSDWEQVKSHQARMLAKTEPKIEAITQVKSNVVESGKHSKSQLIQFNDQYAEFERWLCSTEDKLASQPLLPQPLLPQSPDKIEQLLQEHRLTKEDVNRHQADFDKLNNLATKLQEEYGPEEKHHITIRKERLKSRWTTLLNRLNNKWKSLENSKNSSKTTMEEFDNWLSGVEKSYNNLAEEISKPEILQNQELCKEYLEQFRDLQSEVDSHQSIYESLKNTSNKQPSELDQRWMNLMLNSMNIRSRLESNVEQKIHLLRTHEDLLNWIKQKQEDLFLQKPVGEDYASVQKQLIENQKLMQQIELKRPFLEQSIRNGQTFMSKNKDELRLSNNSNDSYINDDMGNLSLEVDSQHLGRKIGSKVRLLNEHWTELKRGVNEWQSKLDDVAQKLTVLEENIEDLNENLVEAEQNKAKWNPIGDIIIENLQEEIDNIKVFQQQVDPIQGKIDNVSYLANKLQVEDVSISNVNVRRIEEFNTRWKAIQISIEDRYKQLQEAFRDFGPNSQHFLSVSVESPWERSVSGNKVPYYVHHATETTQWDHPAMSTLLQALNDLNDVRFAAYRTAMKLRMLQKKICLDLVNMAVAIDTFEQHNLRGQNDRLMDVVEIINCVTSMFEVVAEQHPNLVNVPLSVDLVLNWLLNIFDSSRSGHIRVLSFKVGIIVLCNGQLEDKYRYLFLLIADTNGLADQRKLGLLLHYMIQIPKQLGEVAAFGGSNIEPSVRSCFKNAGDPTEIQASHFLNWLRLEPQSIVWLPVLHRVAAAETAKHQAKCNICKDFPVVGFRYRCLKCFNYDMCQNCFLSGRKSKSHKLSHPMQEYCTATTSGEDMRDFSKVFRNKFKSRKHFKTHQRIGYLPVQTVNEGDELESPCPSPMHSISQDMHSRLEIYASRLAEVEQGRSNSSPDLLEEHNLIAQYCQSLTGDYSSQALKSPMQIMLAVDVDQKSELEDMIRDLEEENKTLQEEYARLRHASSDSAFSTSENDLVGGDDEMLAEARLLRQHKGRLESRMGILEDHNRQLAAQLQRLRQLLNEPNEDRNSPLMSSSAHSSKSFSSPQLESTLPVNGHQSGSSNVGDLFHMAGQVGRAVGTLVTVMTDEDGNKTTLEKETAA</sequence>
<evidence type="ECO:0000256" key="9">
    <source>
        <dbReference type="ARBA" id="ARBA00022837"/>
    </source>
</evidence>
<dbReference type="InterPro" id="IPR011992">
    <property type="entry name" value="EF-hand-dom_pair"/>
</dbReference>
<dbReference type="InterPro" id="IPR015153">
    <property type="entry name" value="EF-hand_dom_typ1"/>
</dbReference>
<dbReference type="InterPro" id="IPR015154">
    <property type="entry name" value="EF-hand_dom_typ2"/>
</dbReference>
<feature type="coiled-coil region" evidence="14">
    <location>
        <begin position="1890"/>
        <end position="1940"/>
    </location>
</feature>
<dbReference type="InterPro" id="IPR050774">
    <property type="entry name" value="KCMF1/Dystrophin"/>
</dbReference>
<dbReference type="PANTHER" id="PTHR12268">
    <property type="entry name" value="E3 UBIQUITIN-PROTEIN LIGASE KCMF1"/>
    <property type="match status" value="1"/>
</dbReference>
<evidence type="ECO:0000256" key="3">
    <source>
        <dbReference type="ARBA" id="ARBA00022475"/>
    </source>
</evidence>
<comment type="subcellular location">
    <subcellularLocation>
        <location evidence="2">Cell membrane</location>
        <location evidence="2">Sarcolemma</location>
        <topology evidence="2">Peripheral membrane protein</topology>
        <orientation evidence="2">Cytoplasmic side</orientation>
    </subcellularLocation>
    <subcellularLocation>
        <location evidence="1">Cytoplasm</location>
        <location evidence="1">Cytoskeleton</location>
    </subcellularLocation>
</comment>
<evidence type="ECO:0000259" key="16">
    <source>
        <dbReference type="PROSITE" id="PS50020"/>
    </source>
</evidence>
<evidence type="ECO:0000256" key="11">
    <source>
        <dbReference type="ARBA" id="ARBA00023203"/>
    </source>
</evidence>
<dbReference type="Gene3D" id="1.20.58.60">
    <property type="match status" value="12"/>
</dbReference>
<dbReference type="SUPFAM" id="SSF47473">
    <property type="entry name" value="EF-hand"/>
    <property type="match status" value="2"/>
</dbReference>
<evidence type="ECO:0000256" key="7">
    <source>
        <dbReference type="ARBA" id="ARBA00022771"/>
    </source>
</evidence>
<evidence type="ECO:0000256" key="12">
    <source>
        <dbReference type="ARBA" id="ARBA00023212"/>
    </source>
</evidence>
<feature type="coiled-coil region" evidence="14">
    <location>
        <begin position="575"/>
        <end position="609"/>
    </location>
</feature>
<dbReference type="GO" id="GO:0045202">
    <property type="term" value="C:synapse"/>
    <property type="evidence" value="ECO:0007669"/>
    <property type="project" value="GOC"/>
</dbReference>